<dbReference type="InterPro" id="IPR006311">
    <property type="entry name" value="TAT_signal"/>
</dbReference>
<dbReference type="Pfam" id="PF07731">
    <property type="entry name" value="Cu-oxidase_2"/>
    <property type="match status" value="1"/>
</dbReference>
<feature type="domain" description="Plastocyanin-like" evidence="2">
    <location>
        <begin position="439"/>
        <end position="542"/>
    </location>
</feature>
<gene>
    <name evidence="4" type="ORF">ACFFVD_06830</name>
</gene>
<dbReference type="PROSITE" id="PS51318">
    <property type="entry name" value="TAT"/>
    <property type="match status" value="1"/>
</dbReference>
<feature type="domain" description="Plastocyanin-like" evidence="3">
    <location>
        <begin position="150"/>
        <end position="218"/>
    </location>
</feature>
<dbReference type="PANTHER" id="PTHR48267:SF1">
    <property type="entry name" value="BILIRUBIN OXIDASE"/>
    <property type="match status" value="1"/>
</dbReference>
<sequence>MNGDGAGRRGPALTRRRLLGTAAGVAGMGIVGATITRAEGGPGFGSSGDSPLLFHSPDLEPYVDELPRPQVLTGEAIDLAARTGSHRFHRDLPTAMTLGYGTAGYLGPTIEAHSGVRTTLTFRNEITAHPHAADIDTSLHGLDESVRTTVPTSLHLHGAVTEPASDGHPEQLSLPGQGHVHHFDNRQDATGLWYHDHAMPITRLNVYGGLAGGYLLRDQWDTGLPDNPLGLPAGEYELPLIMQEKIMNADGSASMRSTPIVPQGHWEGGAVGDVGVVNGKIWPTAEVARGLYRLRMVNAASFSNWILHLSKPLDMWVIGMEGGLMPAPAKVERFRLAPGERADVLVDFSTLEPGETVELLNAEPAAPQAAQIGARRLPNLMRFRATTARGHGGPIPATLRGGALQPAALAPLARPSAVRNVSLSQPSDLRIPPSMMSLNNLRWTTDQIEMPRQGSLEMWNIVNATPDPHPIHIHLVHFRVLGRQAINTLAMAAHHPQPPTGIKWTPDPDPYVVGPVRQPEPWEAGMKDTVIADPNSVTRILIYFPTADELGFDPDATFPAAVTLPGDVAGHGADVAYGDHGGPDPHGAAPGIDRFGGDYIGSIAPPAAHHRSDTLQGYVWHCHILDHEDHDMMLPYRTVT</sequence>
<accession>A0ABV5JPE8</accession>
<dbReference type="InterPro" id="IPR008972">
    <property type="entry name" value="Cupredoxin"/>
</dbReference>
<dbReference type="Pfam" id="PF07732">
    <property type="entry name" value="Cu-oxidase_3"/>
    <property type="match status" value="1"/>
</dbReference>
<dbReference type="InterPro" id="IPR045087">
    <property type="entry name" value="Cu-oxidase_fam"/>
</dbReference>
<evidence type="ECO:0000313" key="4">
    <source>
        <dbReference type="EMBL" id="MFB9259511.1"/>
    </source>
</evidence>
<organism evidence="4 5">
    <name type="scientific">Dietzia aerolata</name>
    <dbReference type="NCBI Taxonomy" id="595984"/>
    <lineage>
        <taxon>Bacteria</taxon>
        <taxon>Bacillati</taxon>
        <taxon>Actinomycetota</taxon>
        <taxon>Actinomycetes</taxon>
        <taxon>Mycobacteriales</taxon>
        <taxon>Dietziaceae</taxon>
        <taxon>Dietzia</taxon>
    </lineage>
</organism>
<dbReference type="SUPFAM" id="SSF49503">
    <property type="entry name" value="Cupredoxins"/>
    <property type="match status" value="3"/>
</dbReference>
<proteinExistence type="inferred from homology"/>
<dbReference type="RefSeq" id="WP_241729678.1">
    <property type="nucleotide sequence ID" value="NZ_JAALDM010000032.1"/>
</dbReference>
<keyword evidence="5" id="KW-1185">Reference proteome</keyword>
<comment type="similarity">
    <text evidence="1">Belongs to the multicopper oxidase family.</text>
</comment>
<dbReference type="Proteomes" id="UP001589700">
    <property type="component" value="Unassembled WGS sequence"/>
</dbReference>
<dbReference type="Gene3D" id="2.60.40.420">
    <property type="entry name" value="Cupredoxins - blue copper proteins"/>
    <property type="match status" value="3"/>
</dbReference>
<protein>
    <submittedName>
        <fullName evidence="4">Multicopper oxidase family protein</fullName>
    </submittedName>
</protein>
<reference evidence="4 5" key="1">
    <citation type="submission" date="2024-09" db="EMBL/GenBank/DDBJ databases">
        <authorList>
            <person name="Sun Q."/>
            <person name="Mori K."/>
        </authorList>
    </citation>
    <scope>NUCLEOTIDE SEQUENCE [LARGE SCALE GENOMIC DNA]</scope>
    <source>
        <strain evidence="4 5">CCM 7659</strain>
    </source>
</reference>
<dbReference type="EMBL" id="JBHMDY010000004">
    <property type="protein sequence ID" value="MFB9259511.1"/>
    <property type="molecule type" value="Genomic_DNA"/>
</dbReference>
<evidence type="ECO:0000259" key="2">
    <source>
        <dbReference type="Pfam" id="PF07731"/>
    </source>
</evidence>
<comment type="caution">
    <text evidence="4">The sequence shown here is derived from an EMBL/GenBank/DDBJ whole genome shotgun (WGS) entry which is preliminary data.</text>
</comment>
<evidence type="ECO:0000259" key="3">
    <source>
        <dbReference type="Pfam" id="PF07732"/>
    </source>
</evidence>
<evidence type="ECO:0000313" key="5">
    <source>
        <dbReference type="Proteomes" id="UP001589700"/>
    </source>
</evidence>
<dbReference type="InterPro" id="IPR011706">
    <property type="entry name" value="Cu-oxidase_C"/>
</dbReference>
<dbReference type="CDD" id="cd13844">
    <property type="entry name" value="CuRO_1_BOD_CotA_like"/>
    <property type="match status" value="1"/>
</dbReference>
<dbReference type="InterPro" id="IPR011707">
    <property type="entry name" value="Cu-oxidase-like_N"/>
</dbReference>
<dbReference type="PANTHER" id="PTHR48267">
    <property type="entry name" value="CUPREDOXIN SUPERFAMILY PROTEIN"/>
    <property type="match status" value="1"/>
</dbReference>
<name>A0ABV5JPE8_9ACTN</name>
<evidence type="ECO:0000256" key="1">
    <source>
        <dbReference type="ARBA" id="ARBA00010609"/>
    </source>
</evidence>